<keyword evidence="1" id="KW-0812">Transmembrane</keyword>
<dbReference type="VEuPathDB" id="VectorBase:RSAN_027163"/>
<dbReference type="Proteomes" id="UP000821837">
    <property type="component" value="Chromosome 8"/>
</dbReference>
<dbReference type="EMBL" id="JABSTV010001254">
    <property type="protein sequence ID" value="KAH7938856.1"/>
    <property type="molecule type" value="Genomic_DNA"/>
</dbReference>
<reference evidence="2" key="1">
    <citation type="journal article" date="2020" name="Cell">
        <title>Large-Scale Comparative Analyses of Tick Genomes Elucidate Their Genetic Diversity and Vector Capacities.</title>
        <authorList>
            <consortium name="Tick Genome and Microbiome Consortium (TIGMIC)"/>
            <person name="Jia N."/>
            <person name="Wang J."/>
            <person name="Shi W."/>
            <person name="Du L."/>
            <person name="Sun Y."/>
            <person name="Zhan W."/>
            <person name="Jiang J.F."/>
            <person name="Wang Q."/>
            <person name="Zhang B."/>
            <person name="Ji P."/>
            <person name="Bell-Sakyi L."/>
            <person name="Cui X.M."/>
            <person name="Yuan T.T."/>
            <person name="Jiang B.G."/>
            <person name="Yang W.F."/>
            <person name="Lam T.T."/>
            <person name="Chang Q.C."/>
            <person name="Ding S.J."/>
            <person name="Wang X.J."/>
            <person name="Zhu J.G."/>
            <person name="Ruan X.D."/>
            <person name="Zhao L."/>
            <person name="Wei J.T."/>
            <person name="Ye R.Z."/>
            <person name="Que T.C."/>
            <person name="Du C.H."/>
            <person name="Zhou Y.H."/>
            <person name="Cheng J.X."/>
            <person name="Dai P.F."/>
            <person name="Guo W.B."/>
            <person name="Han X.H."/>
            <person name="Huang E.J."/>
            <person name="Li L.F."/>
            <person name="Wei W."/>
            <person name="Gao Y.C."/>
            <person name="Liu J.Z."/>
            <person name="Shao H.Z."/>
            <person name="Wang X."/>
            <person name="Wang C.C."/>
            <person name="Yang T.C."/>
            <person name="Huo Q.B."/>
            <person name="Li W."/>
            <person name="Chen H.Y."/>
            <person name="Chen S.E."/>
            <person name="Zhou L.G."/>
            <person name="Ni X.B."/>
            <person name="Tian J.H."/>
            <person name="Sheng Y."/>
            <person name="Liu T."/>
            <person name="Pan Y.S."/>
            <person name="Xia L.Y."/>
            <person name="Li J."/>
            <person name="Zhao F."/>
            <person name="Cao W.C."/>
        </authorList>
    </citation>
    <scope>NUCLEOTIDE SEQUENCE</scope>
    <source>
        <strain evidence="2">Rsan-2018</strain>
    </source>
</reference>
<feature type="transmembrane region" description="Helical" evidence="1">
    <location>
        <begin position="45"/>
        <end position="67"/>
    </location>
</feature>
<dbReference type="AlphaFoldDB" id="A0A9D4SPP1"/>
<evidence type="ECO:0000313" key="3">
    <source>
        <dbReference type="Proteomes" id="UP000821837"/>
    </source>
</evidence>
<keyword evidence="3" id="KW-1185">Reference proteome</keyword>
<protein>
    <recommendedName>
        <fullName evidence="4">Gustatory receptor</fullName>
    </recommendedName>
</protein>
<keyword evidence="1" id="KW-0472">Membrane</keyword>
<keyword evidence="1" id="KW-1133">Transmembrane helix</keyword>
<comment type="caution">
    <text evidence="2">The sequence shown here is derived from an EMBL/GenBank/DDBJ whole genome shotgun (WGS) entry which is preliminary data.</text>
</comment>
<proteinExistence type="predicted"/>
<name>A0A9D4SPP1_RHISA</name>
<feature type="transmembrane region" description="Helical" evidence="1">
    <location>
        <begin position="79"/>
        <end position="100"/>
    </location>
</feature>
<evidence type="ECO:0000256" key="1">
    <source>
        <dbReference type="SAM" id="Phobius"/>
    </source>
</evidence>
<organism evidence="2 3">
    <name type="scientific">Rhipicephalus sanguineus</name>
    <name type="common">Brown dog tick</name>
    <name type="synonym">Ixodes sanguineus</name>
    <dbReference type="NCBI Taxonomy" id="34632"/>
    <lineage>
        <taxon>Eukaryota</taxon>
        <taxon>Metazoa</taxon>
        <taxon>Ecdysozoa</taxon>
        <taxon>Arthropoda</taxon>
        <taxon>Chelicerata</taxon>
        <taxon>Arachnida</taxon>
        <taxon>Acari</taxon>
        <taxon>Parasitiformes</taxon>
        <taxon>Ixodida</taxon>
        <taxon>Ixodoidea</taxon>
        <taxon>Ixodidae</taxon>
        <taxon>Rhipicephalinae</taxon>
        <taxon>Rhipicephalus</taxon>
        <taxon>Rhipicephalus</taxon>
    </lineage>
</organism>
<feature type="transmembrane region" description="Helical" evidence="1">
    <location>
        <begin position="166"/>
        <end position="186"/>
    </location>
</feature>
<evidence type="ECO:0008006" key="4">
    <source>
        <dbReference type="Google" id="ProtNLM"/>
    </source>
</evidence>
<gene>
    <name evidence="2" type="ORF">HPB52_001478</name>
</gene>
<sequence length="348" mass="39033">MASVMVAHFKPYGWICRAVGLFFVQGLQSRSVHDVHVTWKTWYTLYSIVCLLGLSAVELAVAVANVLRLFYRVRSFTKSMLVVILAVIAVRVTVNVWTAVFGSRGMAEFFRKSARYEKRTAFRREHHRSRSRMWYPFRFFIVVTFFAHVVLNANRTMRLVDVAGDQFLEFVLKAGVLLFNSLFFVYDVLHSLALRPCCEVLVSYVRHQHDALRTTLATGNAVAIAKLAGGDVQDLEVVRMNLCSIADLKKALNGVWQYSIMASATAVLTVTCICTYCLFDDGVSTEQLLLTMTYCFYSAIDFADVARLSQKMSSELAGSIITYSVILVQTSDSVDHLTPPSSNYTGGP</sequence>
<evidence type="ECO:0000313" key="2">
    <source>
        <dbReference type="EMBL" id="KAH7938856.1"/>
    </source>
</evidence>
<reference evidence="2" key="2">
    <citation type="submission" date="2021-09" db="EMBL/GenBank/DDBJ databases">
        <authorList>
            <person name="Jia N."/>
            <person name="Wang J."/>
            <person name="Shi W."/>
            <person name="Du L."/>
            <person name="Sun Y."/>
            <person name="Zhan W."/>
            <person name="Jiang J."/>
            <person name="Wang Q."/>
            <person name="Zhang B."/>
            <person name="Ji P."/>
            <person name="Sakyi L.B."/>
            <person name="Cui X."/>
            <person name="Yuan T."/>
            <person name="Jiang B."/>
            <person name="Yang W."/>
            <person name="Lam T.T.-Y."/>
            <person name="Chang Q."/>
            <person name="Ding S."/>
            <person name="Wang X."/>
            <person name="Zhu J."/>
            <person name="Ruan X."/>
            <person name="Zhao L."/>
            <person name="Wei J."/>
            <person name="Que T."/>
            <person name="Du C."/>
            <person name="Cheng J."/>
            <person name="Dai P."/>
            <person name="Han X."/>
            <person name="Huang E."/>
            <person name="Gao Y."/>
            <person name="Liu J."/>
            <person name="Shao H."/>
            <person name="Ye R."/>
            <person name="Li L."/>
            <person name="Wei W."/>
            <person name="Wang X."/>
            <person name="Wang C."/>
            <person name="Huo Q."/>
            <person name="Li W."/>
            <person name="Guo W."/>
            <person name="Chen H."/>
            <person name="Chen S."/>
            <person name="Zhou L."/>
            <person name="Zhou L."/>
            <person name="Ni X."/>
            <person name="Tian J."/>
            <person name="Zhou Y."/>
            <person name="Sheng Y."/>
            <person name="Liu T."/>
            <person name="Pan Y."/>
            <person name="Xia L."/>
            <person name="Li J."/>
            <person name="Zhao F."/>
            <person name="Cao W."/>
        </authorList>
    </citation>
    <scope>NUCLEOTIDE SEQUENCE</scope>
    <source>
        <strain evidence="2">Rsan-2018</strain>
        <tissue evidence="2">Larvae</tissue>
    </source>
</reference>
<feature type="transmembrane region" description="Helical" evidence="1">
    <location>
        <begin position="133"/>
        <end position="154"/>
    </location>
</feature>
<accession>A0A9D4SPP1</accession>